<organism evidence="2 3">
    <name type="scientific">Candidatus Chisholmbacteria bacterium RIFCSPHIGHO2_01_FULL_52_32</name>
    <dbReference type="NCBI Taxonomy" id="1797591"/>
    <lineage>
        <taxon>Bacteria</taxon>
        <taxon>Candidatus Chisholmiibacteriota</taxon>
    </lineage>
</organism>
<keyword evidence="1" id="KW-0472">Membrane</keyword>
<sequence>MATWQELLGTIDPPQNVVAYSADTAGLIRLISNVLKISVVAAGVFGLINLVTAGIQWAGAGGNPEIIKQASSRIWMSLLGLIIVAVAFVAAGVIGLLFFGSATAIINPVVFGPETTSTP</sequence>
<comment type="caution">
    <text evidence="2">The sequence shown here is derived from an EMBL/GenBank/DDBJ whole genome shotgun (WGS) entry which is preliminary data.</text>
</comment>
<dbReference type="Proteomes" id="UP000179233">
    <property type="component" value="Unassembled WGS sequence"/>
</dbReference>
<evidence type="ECO:0008006" key="4">
    <source>
        <dbReference type="Google" id="ProtNLM"/>
    </source>
</evidence>
<protein>
    <recommendedName>
        <fullName evidence="4">Integral membrane protein</fullName>
    </recommendedName>
</protein>
<feature type="transmembrane region" description="Helical" evidence="1">
    <location>
        <begin position="37"/>
        <end position="58"/>
    </location>
</feature>
<gene>
    <name evidence="2" type="ORF">A2786_00030</name>
</gene>
<reference evidence="2 3" key="1">
    <citation type="journal article" date="2016" name="Nat. Commun.">
        <title>Thousands of microbial genomes shed light on interconnected biogeochemical processes in an aquifer system.</title>
        <authorList>
            <person name="Anantharaman K."/>
            <person name="Brown C.T."/>
            <person name="Hug L.A."/>
            <person name="Sharon I."/>
            <person name="Castelle C.J."/>
            <person name="Probst A.J."/>
            <person name="Thomas B.C."/>
            <person name="Singh A."/>
            <person name="Wilkins M.J."/>
            <person name="Karaoz U."/>
            <person name="Brodie E.L."/>
            <person name="Williams K.H."/>
            <person name="Hubbard S.S."/>
            <person name="Banfield J.F."/>
        </authorList>
    </citation>
    <scope>NUCLEOTIDE SEQUENCE [LARGE SCALE GENOMIC DNA]</scope>
</reference>
<proteinExistence type="predicted"/>
<keyword evidence="1" id="KW-0812">Transmembrane</keyword>
<feature type="transmembrane region" description="Helical" evidence="1">
    <location>
        <begin position="78"/>
        <end position="99"/>
    </location>
</feature>
<evidence type="ECO:0000313" key="2">
    <source>
        <dbReference type="EMBL" id="OGY17618.1"/>
    </source>
</evidence>
<evidence type="ECO:0000256" key="1">
    <source>
        <dbReference type="SAM" id="Phobius"/>
    </source>
</evidence>
<evidence type="ECO:0000313" key="3">
    <source>
        <dbReference type="Proteomes" id="UP000179233"/>
    </source>
</evidence>
<accession>A0A1G1VQD6</accession>
<keyword evidence="1" id="KW-1133">Transmembrane helix</keyword>
<dbReference type="EMBL" id="MHCJ01000008">
    <property type="protein sequence ID" value="OGY17618.1"/>
    <property type="molecule type" value="Genomic_DNA"/>
</dbReference>
<name>A0A1G1VQD6_9BACT</name>
<dbReference type="AlphaFoldDB" id="A0A1G1VQD6"/>